<dbReference type="EMBL" id="BSYO01000043">
    <property type="protein sequence ID" value="GMH31861.1"/>
    <property type="molecule type" value="Genomic_DNA"/>
</dbReference>
<comment type="caution">
    <text evidence="2">The sequence shown here is derived from an EMBL/GenBank/DDBJ whole genome shotgun (WGS) entry which is preliminary data.</text>
</comment>
<feature type="region of interest" description="Disordered" evidence="1">
    <location>
        <begin position="1"/>
        <end position="23"/>
    </location>
</feature>
<protein>
    <submittedName>
        <fullName evidence="2">Uncharacterized protein</fullName>
    </submittedName>
</protein>
<keyword evidence="3" id="KW-1185">Reference proteome</keyword>
<organism evidence="2 3">
    <name type="scientific">Nepenthes gracilis</name>
    <name type="common">Slender pitcher plant</name>
    <dbReference type="NCBI Taxonomy" id="150966"/>
    <lineage>
        <taxon>Eukaryota</taxon>
        <taxon>Viridiplantae</taxon>
        <taxon>Streptophyta</taxon>
        <taxon>Embryophyta</taxon>
        <taxon>Tracheophyta</taxon>
        <taxon>Spermatophyta</taxon>
        <taxon>Magnoliopsida</taxon>
        <taxon>eudicotyledons</taxon>
        <taxon>Gunneridae</taxon>
        <taxon>Pentapetalae</taxon>
        <taxon>Caryophyllales</taxon>
        <taxon>Nepenthaceae</taxon>
        <taxon>Nepenthes</taxon>
    </lineage>
</organism>
<dbReference type="Proteomes" id="UP001279734">
    <property type="component" value="Unassembled WGS sequence"/>
</dbReference>
<gene>
    <name evidence="2" type="ORF">Nepgr_033705</name>
</gene>
<dbReference type="AlphaFoldDB" id="A0AAD3Y936"/>
<sequence length="96" mass="10512">MGKLKHASKPALHTHPTEISTPLAARLNRSQFILGLPKSPIHLLPTSGQQNSRATNFRPAAHQPHLEQIYFSTITMLQSTGRDQPHPHQGHATSAA</sequence>
<evidence type="ECO:0000313" key="3">
    <source>
        <dbReference type="Proteomes" id="UP001279734"/>
    </source>
</evidence>
<evidence type="ECO:0000313" key="2">
    <source>
        <dbReference type="EMBL" id="GMH31861.1"/>
    </source>
</evidence>
<reference evidence="2" key="1">
    <citation type="submission" date="2023-05" db="EMBL/GenBank/DDBJ databases">
        <title>Nepenthes gracilis genome sequencing.</title>
        <authorList>
            <person name="Fukushima K."/>
        </authorList>
    </citation>
    <scope>NUCLEOTIDE SEQUENCE</scope>
    <source>
        <strain evidence="2">SING2019-196</strain>
    </source>
</reference>
<proteinExistence type="predicted"/>
<accession>A0AAD3Y936</accession>
<name>A0AAD3Y936_NEPGR</name>
<evidence type="ECO:0000256" key="1">
    <source>
        <dbReference type="SAM" id="MobiDB-lite"/>
    </source>
</evidence>